<sequence>MTIKMASILTPFIDKRRRLALIVDDAPIERPYSTKTKLLAKIYDHDQHKYSTGYRGVMAIPSYQSPWP</sequence>
<comment type="caution">
    <text evidence="1">The sequence shown here is derived from an EMBL/GenBank/DDBJ whole genome shotgun (WGS) entry which is preliminary data.</text>
</comment>
<reference evidence="1 2" key="1">
    <citation type="journal article" date="2015" name="Genome Announc.">
        <title>Expanding the biotechnology potential of lactobacilli through comparative genomics of 213 strains and associated genera.</title>
        <authorList>
            <person name="Sun Z."/>
            <person name="Harris H.M."/>
            <person name="McCann A."/>
            <person name="Guo C."/>
            <person name="Argimon S."/>
            <person name="Zhang W."/>
            <person name="Yang X."/>
            <person name="Jeffery I.B."/>
            <person name="Cooney J.C."/>
            <person name="Kagawa T.F."/>
            <person name="Liu W."/>
            <person name="Song Y."/>
            <person name="Salvetti E."/>
            <person name="Wrobel A."/>
            <person name="Rasinkangas P."/>
            <person name="Parkhill J."/>
            <person name="Rea M.C."/>
            <person name="O'Sullivan O."/>
            <person name="Ritari J."/>
            <person name="Douillard F.P."/>
            <person name="Paul Ross R."/>
            <person name="Yang R."/>
            <person name="Briner A.E."/>
            <person name="Felis G.E."/>
            <person name="de Vos W.M."/>
            <person name="Barrangou R."/>
            <person name="Klaenhammer T.R."/>
            <person name="Caufield P.W."/>
            <person name="Cui Y."/>
            <person name="Zhang H."/>
            <person name="O'Toole P.W."/>
        </authorList>
    </citation>
    <scope>NUCLEOTIDE SEQUENCE [LARGE SCALE GENOMIC DNA]</scope>
    <source>
        <strain evidence="1 2">DSM 16041</strain>
    </source>
</reference>
<protein>
    <recommendedName>
        <fullName evidence="3">Transposase IS701-like DDE domain-containing protein</fullName>
    </recommendedName>
</protein>
<organism evidence="1 2">
    <name type="scientific">Limosilactobacillus antri DSM 16041</name>
    <dbReference type="NCBI Taxonomy" id="525309"/>
    <lineage>
        <taxon>Bacteria</taxon>
        <taxon>Bacillati</taxon>
        <taxon>Bacillota</taxon>
        <taxon>Bacilli</taxon>
        <taxon>Lactobacillales</taxon>
        <taxon>Lactobacillaceae</taxon>
        <taxon>Limosilactobacillus</taxon>
    </lineage>
</organism>
<proteinExistence type="predicted"/>
<name>A0ABR5NXK2_9LACO</name>
<dbReference type="Proteomes" id="UP000051883">
    <property type="component" value="Unassembled WGS sequence"/>
</dbReference>
<evidence type="ECO:0008006" key="3">
    <source>
        <dbReference type="Google" id="ProtNLM"/>
    </source>
</evidence>
<dbReference type="EMBL" id="AZDK01000036">
    <property type="protein sequence ID" value="KRK56269.1"/>
    <property type="molecule type" value="Genomic_DNA"/>
</dbReference>
<evidence type="ECO:0000313" key="2">
    <source>
        <dbReference type="Proteomes" id="UP000051883"/>
    </source>
</evidence>
<evidence type="ECO:0000313" key="1">
    <source>
        <dbReference type="EMBL" id="KRK56269.1"/>
    </source>
</evidence>
<keyword evidence="2" id="KW-1185">Reference proteome</keyword>
<gene>
    <name evidence="1" type="ORF">FC31_GL001376</name>
</gene>
<accession>A0ABR5NXK2</accession>